<reference evidence="18" key="1">
    <citation type="submission" date="2017-04" db="EMBL/GenBank/DDBJ databases">
        <authorList>
            <person name="Varghese N."/>
            <person name="Submissions S."/>
        </authorList>
    </citation>
    <scope>NUCLEOTIDE SEQUENCE [LARGE SCALE GENOMIC DNA]</scope>
    <source>
        <strain evidence="18">DSM 4125</strain>
    </source>
</reference>
<comment type="cofactor">
    <cofactor evidence="16">
        <name>NH4(+)</name>
        <dbReference type="ChEBI" id="CHEBI:28938"/>
    </cofactor>
    <cofactor evidence="16">
        <name>K(+)</name>
        <dbReference type="ChEBI" id="CHEBI:29103"/>
    </cofactor>
    <text evidence="16">A monovalent cation. Ammonium or potassium.</text>
</comment>
<protein>
    <recommendedName>
        <fullName evidence="15 16">Type III pantothenate kinase</fullName>
        <ecNumber evidence="6 16">2.7.1.33</ecNumber>
    </recommendedName>
    <alternativeName>
        <fullName evidence="16">PanK-III</fullName>
    </alternativeName>
    <alternativeName>
        <fullName evidence="16">Pantothenic acid kinase</fullName>
    </alternativeName>
</protein>
<comment type="pathway">
    <text evidence="4 16">Cofactor biosynthesis; coenzyme A biosynthesis; CoA from (R)-pantothenate: step 1/5.</text>
</comment>
<feature type="binding site" evidence="16">
    <location>
        <begin position="6"/>
        <end position="13"/>
    </location>
    <ligand>
        <name>ATP</name>
        <dbReference type="ChEBI" id="CHEBI:30616"/>
    </ligand>
</feature>
<evidence type="ECO:0000256" key="8">
    <source>
        <dbReference type="ARBA" id="ARBA00022679"/>
    </source>
</evidence>
<evidence type="ECO:0000256" key="15">
    <source>
        <dbReference type="ARBA" id="ARBA00040883"/>
    </source>
</evidence>
<feature type="binding site" evidence="16">
    <location>
        <position position="115"/>
    </location>
    <ligand>
        <name>ATP</name>
        <dbReference type="ChEBI" id="CHEBI:30616"/>
    </ligand>
</feature>
<dbReference type="Pfam" id="PF03309">
    <property type="entry name" value="Pan_kinase"/>
    <property type="match status" value="1"/>
</dbReference>
<sequence length="238" mass="26454">MNLVIDVGNTKTKIGFFKEDRIEITKTFESFTDLNRYLATKELSSVVVSSVNLQYEDILNRLPNLDNPLLLSSTTPLPFENRYKSATIGLDRLAAVAGAQSLYSSENMLIIDLGTCITYEFLEGGRTYHGGAISPGLYMRFKSMHNFTARLPLVEPETIANYIADNTQDAMQSGVVFGIQAEIEAYIQEVKRKYSPLTTLITGGDAKFFESKIKAPIFAIPELVLMGLNAILRYNASL</sequence>
<keyword evidence="16" id="KW-0479">Metal-binding</keyword>
<comment type="function">
    <text evidence="16">Catalyzes the phosphorylation of pantothenate (Pan), the first step in CoA biosynthesis.</text>
</comment>
<dbReference type="InterPro" id="IPR043129">
    <property type="entry name" value="ATPase_NBD"/>
</dbReference>
<evidence type="ECO:0000256" key="6">
    <source>
        <dbReference type="ARBA" id="ARBA00012102"/>
    </source>
</evidence>
<keyword evidence="13 16" id="KW-0173">Coenzyme A biosynthesis</keyword>
<organism evidence="17 18">
    <name type="scientific">Marivirga sericea</name>
    <dbReference type="NCBI Taxonomy" id="1028"/>
    <lineage>
        <taxon>Bacteria</taxon>
        <taxon>Pseudomonadati</taxon>
        <taxon>Bacteroidota</taxon>
        <taxon>Cytophagia</taxon>
        <taxon>Cytophagales</taxon>
        <taxon>Marivirgaceae</taxon>
        <taxon>Marivirga</taxon>
    </lineage>
</organism>
<dbReference type="OrthoDB" id="9804707at2"/>
<comment type="catalytic activity">
    <reaction evidence="1 16">
        <text>(R)-pantothenate + ATP = (R)-4'-phosphopantothenate + ADP + H(+)</text>
        <dbReference type="Rhea" id="RHEA:16373"/>
        <dbReference type="ChEBI" id="CHEBI:10986"/>
        <dbReference type="ChEBI" id="CHEBI:15378"/>
        <dbReference type="ChEBI" id="CHEBI:29032"/>
        <dbReference type="ChEBI" id="CHEBI:30616"/>
        <dbReference type="ChEBI" id="CHEBI:456216"/>
        <dbReference type="EC" id="2.7.1.33"/>
    </reaction>
</comment>
<dbReference type="UniPathway" id="UPA00241">
    <property type="reaction ID" value="UER00352"/>
</dbReference>
<keyword evidence="12 16" id="KW-0630">Potassium</keyword>
<feature type="binding site" evidence="16">
    <location>
        <position position="83"/>
    </location>
    <ligand>
        <name>substrate</name>
    </ligand>
</feature>
<evidence type="ECO:0000256" key="3">
    <source>
        <dbReference type="ARBA" id="ARBA00004496"/>
    </source>
</evidence>
<dbReference type="EMBL" id="FXAW01000006">
    <property type="protein sequence ID" value="SMG43274.1"/>
    <property type="molecule type" value="Genomic_DNA"/>
</dbReference>
<dbReference type="AlphaFoldDB" id="A0A1X7KQ71"/>
<keyword evidence="9 16" id="KW-0547">Nucleotide-binding</keyword>
<dbReference type="GO" id="GO:0004594">
    <property type="term" value="F:pantothenate kinase activity"/>
    <property type="evidence" value="ECO:0007669"/>
    <property type="project" value="UniProtKB-UniRule"/>
</dbReference>
<evidence type="ECO:0000256" key="5">
    <source>
        <dbReference type="ARBA" id="ARBA00011738"/>
    </source>
</evidence>
<evidence type="ECO:0000256" key="13">
    <source>
        <dbReference type="ARBA" id="ARBA00022993"/>
    </source>
</evidence>
<comment type="similarity">
    <text evidence="14 16">Belongs to the type III pantothenate kinase family.</text>
</comment>
<feature type="binding site" evidence="16">
    <location>
        <position position="167"/>
    </location>
    <ligand>
        <name>substrate</name>
    </ligand>
</feature>
<feature type="active site" description="Proton acceptor" evidence="16">
    <location>
        <position position="91"/>
    </location>
</feature>
<dbReference type="GO" id="GO:0005524">
    <property type="term" value="F:ATP binding"/>
    <property type="evidence" value="ECO:0007669"/>
    <property type="project" value="UniProtKB-UniRule"/>
</dbReference>
<dbReference type="EC" id="2.7.1.33" evidence="6 16"/>
<dbReference type="HAMAP" id="MF_01274">
    <property type="entry name" value="Pantothen_kinase_3"/>
    <property type="match status" value="1"/>
</dbReference>
<dbReference type="STRING" id="1028.SAMN05661096_03006"/>
<keyword evidence="8 16" id="KW-0808">Transferase</keyword>
<evidence type="ECO:0000256" key="9">
    <source>
        <dbReference type="ARBA" id="ARBA00022741"/>
    </source>
</evidence>
<feature type="binding site" evidence="16">
    <location>
        <begin position="89"/>
        <end position="92"/>
    </location>
    <ligand>
        <name>substrate</name>
    </ligand>
</feature>
<keyword evidence="18" id="KW-1185">Reference proteome</keyword>
<comment type="cofactor">
    <cofactor evidence="2">
        <name>K(+)</name>
        <dbReference type="ChEBI" id="CHEBI:29103"/>
    </cofactor>
</comment>
<evidence type="ECO:0000256" key="11">
    <source>
        <dbReference type="ARBA" id="ARBA00022840"/>
    </source>
</evidence>
<evidence type="ECO:0000256" key="16">
    <source>
        <dbReference type="HAMAP-Rule" id="MF_01274"/>
    </source>
</evidence>
<evidence type="ECO:0000313" key="17">
    <source>
        <dbReference type="EMBL" id="SMG43274.1"/>
    </source>
</evidence>
<comment type="subunit">
    <text evidence="5 16">Homodimer.</text>
</comment>
<comment type="subcellular location">
    <subcellularLocation>
        <location evidence="3 16">Cytoplasm</location>
    </subcellularLocation>
</comment>
<keyword evidence="10 16" id="KW-0418">Kinase</keyword>
<evidence type="ECO:0000256" key="12">
    <source>
        <dbReference type="ARBA" id="ARBA00022958"/>
    </source>
</evidence>
<dbReference type="SUPFAM" id="SSF53067">
    <property type="entry name" value="Actin-like ATPase domain"/>
    <property type="match status" value="2"/>
</dbReference>
<accession>A0A1X7KQ71</accession>
<feature type="binding site" evidence="16">
    <location>
        <position position="112"/>
    </location>
    <ligand>
        <name>K(+)</name>
        <dbReference type="ChEBI" id="CHEBI:29103"/>
    </ligand>
</feature>
<proteinExistence type="inferred from homology"/>
<evidence type="ECO:0000256" key="4">
    <source>
        <dbReference type="ARBA" id="ARBA00005225"/>
    </source>
</evidence>
<evidence type="ECO:0000313" key="18">
    <source>
        <dbReference type="Proteomes" id="UP000193804"/>
    </source>
</evidence>
<dbReference type="NCBIfam" id="TIGR00671">
    <property type="entry name" value="baf"/>
    <property type="match status" value="1"/>
</dbReference>
<evidence type="ECO:0000256" key="7">
    <source>
        <dbReference type="ARBA" id="ARBA00022490"/>
    </source>
</evidence>
<dbReference type="GO" id="GO:0005737">
    <property type="term" value="C:cytoplasm"/>
    <property type="evidence" value="ECO:0007669"/>
    <property type="project" value="UniProtKB-SubCell"/>
</dbReference>
<dbReference type="Proteomes" id="UP000193804">
    <property type="component" value="Unassembled WGS sequence"/>
</dbReference>
<dbReference type="PANTHER" id="PTHR34265">
    <property type="entry name" value="TYPE III PANTOTHENATE KINASE"/>
    <property type="match status" value="1"/>
</dbReference>
<dbReference type="Gene3D" id="3.30.420.40">
    <property type="match status" value="1"/>
</dbReference>
<dbReference type="RefSeq" id="WP_085518157.1">
    <property type="nucleotide sequence ID" value="NZ_FXAW01000006.1"/>
</dbReference>
<dbReference type="GO" id="GO:0046872">
    <property type="term" value="F:metal ion binding"/>
    <property type="evidence" value="ECO:0007669"/>
    <property type="project" value="UniProtKB-KW"/>
</dbReference>
<name>A0A1X7KQ71_9BACT</name>
<dbReference type="GO" id="GO:0015937">
    <property type="term" value="P:coenzyme A biosynthetic process"/>
    <property type="evidence" value="ECO:0007669"/>
    <property type="project" value="UniProtKB-UniRule"/>
</dbReference>
<gene>
    <name evidence="16" type="primary">coaX</name>
    <name evidence="17" type="ORF">SAMN05661096_03006</name>
</gene>
<keyword evidence="11 16" id="KW-0067">ATP-binding</keyword>
<dbReference type="CDD" id="cd24015">
    <property type="entry name" value="ASKHA_NBD_PanK-III"/>
    <property type="match status" value="1"/>
</dbReference>
<evidence type="ECO:0000256" key="1">
    <source>
        <dbReference type="ARBA" id="ARBA00001206"/>
    </source>
</evidence>
<evidence type="ECO:0000256" key="2">
    <source>
        <dbReference type="ARBA" id="ARBA00001958"/>
    </source>
</evidence>
<evidence type="ECO:0000256" key="10">
    <source>
        <dbReference type="ARBA" id="ARBA00022777"/>
    </source>
</evidence>
<dbReference type="InterPro" id="IPR004619">
    <property type="entry name" value="Type_III_PanK"/>
</dbReference>
<keyword evidence="7 16" id="KW-0963">Cytoplasm</keyword>
<dbReference type="PANTHER" id="PTHR34265:SF1">
    <property type="entry name" value="TYPE III PANTOTHENATE KINASE"/>
    <property type="match status" value="1"/>
</dbReference>
<evidence type="ECO:0000256" key="14">
    <source>
        <dbReference type="ARBA" id="ARBA00038036"/>
    </source>
</evidence>